<evidence type="ECO:0000313" key="7">
    <source>
        <dbReference type="Proteomes" id="UP000037460"/>
    </source>
</evidence>
<feature type="compositionally biased region" description="Acidic residues" evidence="4">
    <location>
        <begin position="47"/>
        <end position="58"/>
    </location>
</feature>
<dbReference type="AlphaFoldDB" id="A0A0M0JBN4"/>
<comment type="caution">
    <text evidence="6">The sequence shown here is derived from an EMBL/GenBank/DDBJ whole genome shotgun (WGS) entry which is preliminary data.</text>
</comment>
<feature type="repeat" description="TPR" evidence="3">
    <location>
        <begin position="274"/>
        <end position="307"/>
    </location>
</feature>
<dbReference type="InterPro" id="IPR001478">
    <property type="entry name" value="PDZ"/>
</dbReference>
<keyword evidence="2 3" id="KW-0802">TPR repeat</keyword>
<dbReference type="CDD" id="cd00136">
    <property type="entry name" value="PDZ_canonical"/>
    <property type="match status" value="1"/>
</dbReference>
<feature type="region of interest" description="Disordered" evidence="4">
    <location>
        <begin position="1"/>
        <end position="58"/>
    </location>
</feature>
<gene>
    <name evidence="6" type="ORF">Ctob_006742</name>
</gene>
<evidence type="ECO:0000256" key="1">
    <source>
        <dbReference type="ARBA" id="ARBA00022737"/>
    </source>
</evidence>
<sequence>MMDMCVHAPNEGGLELEDNPGEGAVDDGSTSHADGLRLEDNEHVATGDDDDDDDDGFADGEEVWEISFSTSVREKPPVDEIVEVRLFRKGDERLGLVLDATNVVVALREGSPAAQSGEIFVSDTVLAVQGVACSAERRVAQLLRELPDAAVYAFTIRRSLAPKTACVGGALASDAAAHGPLPTPEEAEALRDRELEARQRLREELAASGPLSIFGNSVSAEERAAVEVELCPRDLRESRYASARAEMSPATKQQLQQMWLLQARSNLAHRLSAAEMLKDEGNDKFSEGKYQDALDEYQYALDLFKYEMANLCRDQQAAELGDHKRGLGSDDLPAIQQVRVPCLLNSAACHLKLGNVSGAQAGEGGSLATALTTALRCCAEVLQAGPPAAQRAKAYFRMGQAHVGLGNPREAWAALVQAQEINPSSREIRELLIKVSYELKQLKAAERESREGMMGTAINHQQLLRQEALTYAQKLALLRKLLPPAAEPPPPAL</sequence>
<dbReference type="SMART" id="SM00028">
    <property type="entry name" value="TPR"/>
    <property type="match status" value="2"/>
</dbReference>
<feature type="compositionally biased region" description="Basic and acidic residues" evidence="4">
    <location>
        <begin position="34"/>
        <end position="46"/>
    </location>
</feature>
<reference evidence="7" key="1">
    <citation type="journal article" date="2015" name="PLoS Genet.">
        <title>Genome Sequence and Transcriptome Analyses of Chrysochromulina tobin: Metabolic Tools for Enhanced Algal Fitness in the Prominent Order Prymnesiales (Haptophyceae).</title>
        <authorList>
            <person name="Hovde B.T."/>
            <person name="Deodato C.R."/>
            <person name="Hunsperger H.M."/>
            <person name="Ryken S.A."/>
            <person name="Yost W."/>
            <person name="Jha R.K."/>
            <person name="Patterson J."/>
            <person name="Monnat R.J. Jr."/>
            <person name="Barlow S.B."/>
            <person name="Starkenburg S.R."/>
            <person name="Cattolico R.A."/>
        </authorList>
    </citation>
    <scope>NUCLEOTIDE SEQUENCE</scope>
    <source>
        <strain evidence="7">CCMP291</strain>
    </source>
</reference>
<dbReference type="InterPro" id="IPR019734">
    <property type="entry name" value="TPR_rpt"/>
</dbReference>
<dbReference type="Proteomes" id="UP000037460">
    <property type="component" value="Unassembled WGS sequence"/>
</dbReference>
<dbReference type="SUPFAM" id="SSF50156">
    <property type="entry name" value="PDZ domain-like"/>
    <property type="match status" value="1"/>
</dbReference>
<dbReference type="Gene3D" id="1.25.40.10">
    <property type="entry name" value="Tetratricopeptide repeat domain"/>
    <property type="match status" value="1"/>
</dbReference>
<dbReference type="PANTHER" id="PTHR11242">
    <property type="entry name" value="ARYL HYDROCARBON RECEPTOR INTERACTING PROTEIN RELATED"/>
    <property type="match status" value="1"/>
</dbReference>
<dbReference type="EMBL" id="JWZX01003172">
    <property type="protein sequence ID" value="KOO23638.1"/>
    <property type="molecule type" value="Genomic_DNA"/>
</dbReference>
<name>A0A0M0JBN4_9EUKA</name>
<organism evidence="6 7">
    <name type="scientific">Chrysochromulina tobinii</name>
    <dbReference type="NCBI Taxonomy" id="1460289"/>
    <lineage>
        <taxon>Eukaryota</taxon>
        <taxon>Haptista</taxon>
        <taxon>Haptophyta</taxon>
        <taxon>Prymnesiophyceae</taxon>
        <taxon>Prymnesiales</taxon>
        <taxon>Chrysochromulinaceae</taxon>
        <taxon>Chrysochromulina</taxon>
    </lineage>
</organism>
<dbReference type="OrthoDB" id="433738at2759"/>
<proteinExistence type="predicted"/>
<feature type="non-terminal residue" evidence="6">
    <location>
        <position position="493"/>
    </location>
</feature>
<dbReference type="InterPro" id="IPR036034">
    <property type="entry name" value="PDZ_sf"/>
</dbReference>
<evidence type="ECO:0000256" key="3">
    <source>
        <dbReference type="PROSITE-ProRule" id="PRU00339"/>
    </source>
</evidence>
<feature type="repeat" description="TPR" evidence="3">
    <location>
        <begin position="392"/>
        <end position="425"/>
    </location>
</feature>
<evidence type="ECO:0000256" key="2">
    <source>
        <dbReference type="ARBA" id="ARBA00022803"/>
    </source>
</evidence>
<dbReference type="PANTHER" id="PTHR11242:SF0">
    <property type="entry name" value="TPR_REGION DOMAIN-CONTAINING PROTEIN"/>
    <property type="match status" value="1"/>
</dbReference>
<keyword evidence="1" id="KW-0677">Repeat</keyword>
<evidence type="ECO:0000313" key="6">
    <source>
        <dbReference type="EMBL" id="KOO23638.1"/>
    </source>
</evidence>
<dbReference type="InterPro" id="IPR039663">
    <property type="entry name" value="AIP/AIPL1/TTC9"/>
</dbReference>
<keyword evidence="7" id="KW-1185">Reference proteome</keyword>
<dbReference type="InterPro" id="IPR011990">
    <property type="entry name" value="TPR-like_helical_dom_sf"/>
</dbReference>
<dbReference type="PROSITE" id="PS50005">
    <property type="entry name" value="TPR"/>
    <property type="match status" value="2"/>
</dbReference>
<evidence type="ECO:0000256" key="4">
    <source>
        <dbReference type="SAM" id="MobiDB-lite"/>
    </source>
</evidence>
<evidence type="ECO:0000259" key="5">
    <source>
        <dbReference type="PROSITE" id="PS50106"/>
    </source>
</evidence>
<protein>
    <submittedName>
        <fullName evidence="6">Peptidyl-prolyl cis-trans cyclophilin-type</fullName>
    </submittedName>
</protein>
<dbReference type="PROSITE" id="PS50106">
    <property type="entry name" value="PDZ"/>
    <property type="match status" value="1"/>
</dbReference>
<dbReference type="Gene3D" id="2.30.42.10">
    <property type="match status" value="1"/>
</dbReference>
<accession>A0A0M0JBN4</accession>
<feature type="domain" description="PDZ" evidence="5">
    <location>
        <begin position="83"/>
        <end position="158"/>
    </location>
</feature>
<dbReference type="SUPFAM" id="SSF48452">
    <property type="entry name" value="TPR-like"/>
    <property type="match status" value="1"/>
</dbReference>